<keyword evidence="3 7" id="KW-0812">Transmembrane</keyword>
<comment type="subcellular location">
    <subcellularLocation>
        <location evidence="1">Cell membrane</location>
        <topology evidence="1">Multi-pass membrane protein</topology>
    </subcellularLocation>
</comment>
<dbReference type="GO" id="GO:0022857">
    <property type="term" value="F:transmembrane transporter activity"/>
    <property type="evidence" value="ECO:0007669"/>
    <property type="project" value="TreeGrafter"/>
</dbReference>
<dbReference type="PANTHER" id="PTHR30572:SF4">
    <property type="entry name" value="ABC TRANSPORTER PERMEASE YTRF"/>
    <property type="match status" value="1"/>
</dbReference>
<evidence type="ECO:0000256" key="6">
    <source>
        <dbReference type="ARBA" id="ARBA00038076"/>
    </source>
</evidence>
<evidence type="ECO:0000259" key="8">
    <source>
        <dbReference type="Pfam" id="PF02687"/>
    </source>
</evidence>
<comment type="caution">
    <text evidence="10">The sequence shown here is derived from an EMBL/GenBank/DDBJ whole genome shotgun (WGS) entry which is preliminary data.</text>
</comment>
<dbReference type="InterPro" id="IPR050250">
    <property type="entry name" value="Macrolide_Exporter_MacB"/>
</dbReference>
<dbReference type="Proteomes" id="UP000176952">
    <property type="component" value="Unassembled WGS sequence"/>
</dbReference>
<feature type="domain" description="MacB-like periplasmic core" evidence="9">
    <location>
        <begin position="21"/>
        <end position="241"/>
    </location>
</feature>
<reference evidence="10 11" key="1">
    <citation type="journal article" date="2016" name="Nat. Commun.">
        <title>Thousands of microbial genomes shed light on interconnected biogeochemical processes in an aquifer system.</title>
        <authorList>
            <person name="Anantharaman K."/>
            <person name="Brown C.T."/>
            <person name="Hug L.A."/>
            <person name="Sharon I."/>
            <person name="Castelle C.J."/>
            <person name="Probst A.J."/>
            <person name="Thomas B.C."/>
            <person name="Singh A."/>
            <person name="Wilkins M.J."/>
            <person name="Karaoz U."/>
            <person name="Brodie E.L."/>
            <person name="Williams K.H."/>
            <person name="Hubbard S.S."/>
            <person name="Banfield J.F."/>
        </authorList>
    </citation>
    <scope>NUCLEOTIDE SEQUENCE [LARGE SCALE GENOMIC DNA]</scope>
</reference>
<evidence type="ECO:0000256" key="4">
    <source>
        <dbReference type="ARBA" id="ARBA00022989"/>
    </source>
</evidence>
<evidence type="ECO:0000259" key="9">
    <source>
        <dbReference type="Pfam" id="PF12704"/>
    </source>
</evidence>
<feature type="transmembrane region" description="Helical" evidence="7">
    <location>
        <begin position="259"/>
        <end position="292"/>
    </location>
</feature>
<sequence length="400" mass="43421">MKLNYIIKLATANLRDRKLRSALTIGGMIVAISMIVFLVSLGFGLQRLITDRIANVEALTILDVTTGTSALLRMNESTIAPFYKMEHVAQVSPSANLSSKISYNNTVTDTAVFAINPNFITLEGVKIIWGENFPADSNNMAVLSTTAVELLGVSDFKEMVGKTIDFDFSVPVIDGRTGEQTGETETKRVPTSITGVVDDELAIAYVPLNLVSQFAIANYDLVRVKTDSQSNLNGVRSQIEDLGFQVDSVADTVGQVDRIFFVFQIIMASLGFIATFVASLGTFNTLTVSLLERTREIGIMKSLGARKTDIYKLFLAESLVIGLLGSLLGTVFGFILGEVTNFGVNVLAASFGGEAVDVFRTPLLFLILVFSFVFLVSLVTGLYPARRAANTDPLDAIRYE</sequence>
<evidence type="ECO:0000256" key="7">
    <source>
        <dbReference type="SAM" id="Phobius"/>
    </source>
</evidence>
<dbReference type="InterPro" id="IPR003838">
    <property type="entry name" value="ABC3_permease_C"/>
</dbReference>
<evidence type="ECO:0000256" key="1">
    <source>
        <dbReference type="ARBA" id="ARBA00004651"/>
    </source>
</evidence>
<feature type="domain" description="ABC3 transporter permease C-terminal" evidence="8">
    <location>
        <begin position="270"/>
        <end position="393"/>
    </location>
</feature>
<keyword evidence="5 7" id="KW-0472">Membrane</keyword>
<accession>A0A1G2B7R6</accession>
<dbReference type="Pfam" id="PF12704">
    <property type="entry name" value="MacB_PCD"/>
    <property type="match status" value="1"/>
</dbReference>
<evidence type="ECO:0000256" key="3">
    <source>
        <dbReference type="ARBA" id="ARBA00022692"/>
    </source>
</evidence>
<comment type="similarity">
    <text evidence="6">Belongs to the ABC-4 integral membrane protein family.</text>
</comment>
<feature type="transmembrane region" description="Helical" evidence="7">
    <location>
        <begin position="313"/>
        <end position="336"/>
    </location>
</feature>
<dbReference type="PANTHER" id="PTHR30572">
    <property type="entry name" value="MEMBRANE COMPONENT OF TRANSPORTER-RELATED"/>
    <property type="match status" value="1"/>
</dbReference>
<keyword evidence="2" id="KW-1003">Cell membrane</keyword>
<gene>
    <name evidence="10" type="ORF">A3F54_03860</name>
</gene>
<evidence type="ECO:0008006" key="12">
    <source>
        <dbReference type="Google" id="ProtNLM"/>
    </source>
</evidence>
<dbReference type="STRING" id="1798542.A3F54_03860"/>
<evidence type="ECO:0000256" key="5">
    <source>
        <dbReference type="ARBA" id="ARBA00023136"/>
    </source>
</evidence>
<feature type="transmembrane region" description="Helical" evidence="7">
    <location>
        <begin position="363"/>
        <end position="383"/>
    </location>
</feature>
<protein>
    <recommendedName>
        <fullName evidence="12">ABC3 transporter permease protein domain-containing protein</fullName>
    </recommendedName>
</protein>
<organism evidence="10 11">
    <name type="scientific">Candidatus Kerfeldbacteria bacterium RIFCSPHIGHO2_12_FULL_48_17</name>
    <dbReference type="NCBI Taxonomy" id="1798542"/>
    <lineage>
        <taxon>Bacteria</taxon>
        <taxon>Candidatus Kerfeldiibacteriota</taxon>
    </lineage>
</organism>
<dbReference type="Pfam" id="PF02687">
    <property type="entry name" value="FtsX"/>
    <property type="match status" value="1"/>
</dbReference>
<dbReference type="GO" id="GO:0005886">
    <property type="term" value="C:plasma membrane"/>
    <property type="evidence" value="ECO:0007669"/>
    <property type="project" value="UniProtKB-SubCell"/>
</dbReference>
<evidence type="ECO:0000256" key="2">
    <source>
        <dbReference type="ARBA" id="ARBA00022475"/>
    </source>
</evidence>
<name>A0A1G2B7R6_9BACT</name>
<dbReference type="EMBL" id="MHKD01000015">
    <property type="protein sequence ID" value="OGY84300.1"/>
    <property type="molecule type" value="Genomic_DNA"/>
</dbReference>
<dbReference type="InterPro" id="IPR025857">
    <property type="entry name" value="MacB_PCD"/>
</dbReference>
<dbReference type="AlphaFoldDB" id="A0A1G2B7R6"/>
<evidence type="ECO:0000313" key="11">
    <source>
        <dbReference type="Proteomes" id="UP000176952"/>
    </source>
</evidence>
<proteinExistence type="inferred from homology"/>
<keyword evidence="4 7" id="KW-1133">Transmembrane helix</keyword>
<evidence type="ECO:0000313" key="10">
    <source>
        <dbReference type="EMBL" id="OGY84300.1"/>
    </source>
</evidence>
<feature type="transmembrane region" description="Helical" evidence="7">
    <location>
        <begin position="21"/>
        <end position="45"/>
    </location>
</feature>